<dbReference type="SUPFAM" id="SSF55920">
    <property type="entry name" value="Creatinase/aminopeptidase"/>
    <property type="match status" value="1"/>
</dbReference>
<dbReference type="Gene3D" id="3.90.230.10">
    <property type="entry name" value="Creatinase/methionine aminopeptidase superfamily"/>
    <property type="match status" value="1"/>
</dbReference>
<dbReference type="InterPro" id="IPR029149">
    <property type="entry name" value="Creatin/AminoP/Spt16_N"/>
</dbReference>
<dbReference type="PANTHER" id="PTHR46112">
    <property type="entry name" value="AMINOPEPTIDASE"/>
    <property type="match status" value="1"/>
</dbReference>
<dbReference type="InterPro" id="IPR000587">
    <property type="entry name" value="Creatinase_N"/>
</dbReference>
<evidence type="ECO:0000256" key="2">
    <source>
        <dbReference type="ARBA" id="ARBA00022801"/>
    </source>
</evidence>
<reference evidence="5 6" key="1">
    <citation type="submission" date="2016-06" db="EMBL/GenBank/DDBJ databases">
        <title>Genome sequence of Clostridium acetireducens DSM 10703.</title>
        <authorList>
            <person name="Poehlein A."/>
            <person name="Fluechter S."/>
            <person name="Duerre P."/>
            <person name="Daniel R."/>
        </authorList>
    </citation>
    <scope>NUCLEOTIDE SEQUENCE [LARGE SCALE GENOMIC DNA]</scope>
    <source>
        <strain evidence="5 6">DSM 10703</strain>
    </source>
</reference>
<dbReference type="PANTHER" id="PTHR46112:SF3">
    <property type="entry name" value="AMINOPEPTIDASE YPDF"/>
    <property type="match status" value="1"/>
</dbReference>
<keyword evidence="5" id="KW-0031">Aminopeptidase</keyword>
<evidence type="ECO:0000313" key="6">
    <source>
        <dbReference type="Proteomes" id="UP000175744"/>
    </source>
</evidence>
<gene>
    <name evidence="5" type="primary">ypdF</name>
    <name evidence="5" type="ORF">CLOACE_01880</name>
</gene>
<dbReference type="InterPro" id="IPR036005">
    <property type="entry name" value="Creatinase/aminopeptidase-like"/>
</dbReference>
<dbReference type="EMBL" id="LZFO01000002">
    <property type="protein sequence ID" value="OFI07584.1"/>
    <property type="molecule type" value="Genomic_DNA"/>
</dbReference>
<protein>
    <submittedName>
        <fullName evidence="5">Aminopeptidase YpdF</fullName>
        <ecNumber evidence="5">3.4.11.-</ecNumber>
    </submittedName>
</protein>
<dbReference type="PATRIC" id="fig|1121290.3.peg.191"/>
<organism evidence="5 6">
    <name type="scientific">Clostridium acetireducens DSM 10703</name>
    <dbReference type="NCBI Taxonomy" id="1121290"/>
    <lineage>
        <taxon>Bacteria</taxon>
        <taxon>Bacillati</taxon>
        <taxon>Bacillota</taxon>
        <taxon>Clostridia</taxon>
        <taxon>Eubacteriales</taxon>
        <taxon>Clostridiaceae</taxon>
        <taxon>Clostridium</taxon>
    </lineage>
</organism>
<dbReference type="FunFam" id="3.90.230.10:FF:000014">
    <property type="entry name" value="Aminopeptidase P family protein"/>
    <property type="match status" value="1"/>
</dbReference>
<dbReference type="Pfam" id="PF00557">
    <property type="entry name" value="Peptidase_M24"/>
    <property type="match status" value="1"/>
</dbReference>
<keyword evidence="2 5" id="KW-0378">Hydrolase</keyword>
<dbReference type="InterPro" id="IPR050659">
    <property type="entry name" value="Peptidase_M24B"/>
</dbReference>
<dbReference type="InterPro" id="IPR000994">
    <property type="entry name" value="Pept_M24"/>
</dbReference>
<dbReference type="GO" id="GO:0004177">
    <property type="term" value="F:aminopeptidase activity"/>
    <property type="evidence" value="ECO:0007669"/>
    <property type="project" value="UniProtKB-KW"/>
</dbReference>
<dbReference type="STRING" id="1121290.CLAOCE_01880"/>
<dbReference type="Pfam" id="PF01321">
    <property type="entry name" value="Creatinase_N"/>
    <property type="match status" value="1"/>
</dbReference>
<dbReference type="SUPFAM" id="SSF53092">
    <property type="entry name" value="Creatinase/prolidase N-terminal domain"/>
    <property type="match status" value="1"/>
</dbReference>
<keyword evidence="5" id="KW-0645">Protease</keyword>
<accession>A0A1E8F2H9</accession>
<proteinExistence type="inferred from homology"/>
<evidence type="ECO:0000313" key="5">
    <source>
        <dbReference type="EMBL" id="OFI07584.1"/>
    </source>
</evidence>
<sequence length="356" mass="40070">MFKNRIYKLRKLMSEKGIDGVLLQGDPNRNYLSGFTGDESFSVITNERAIFITDSRFTEQARQQAKDYEIVQYSGKFEDFLGDLTKNLNISKIGFEENIITYDNYIKYKNKLNCELVPMDGMVEKIRIVKDEEEINCIKKAAAIADKAFEHMLGYIKAGMTERQVGLELEFYMKKLGARDLSFPTIVASGVRSCLPHGQATDKVLKEGEFLTLDFGCIYNDYCSDMTRTIVIGEPSDKMKEIYNVVLEAEMKALKGFKPGVTGKSVDKIARDYIAEKGYGKYFGHGLGHGVGREIHENPRVSPMGDTILEKGMVVTDEPGIYIPDFGGVRIEDLILITECGCEVISKSPKELICIK</sequence>
<dbReference type="Gene3D" id="3.40.350.10">
    <property type="entry name" value="Creatinase/prolidase N-terminal domain"/>
    <property type="match status" value="1"/>
</dbReference>
<comment type="caution">
    <text evidence="5">The sequence shown here is derived from an EMBL/GenBank/DDBJ whole genome shotgun (WGS) entry which is preliminary data.</text>
</comment>
<name>A0A1E8F2H9_9CLOT</name>
<dbReference type="AlphaFoldDB" id="A0A1E8F2H9"/>
<dbReference type="RefSeq" id="WP_070109161.1">
    <property type="nucleotide sequence ID" value="NZ_LZFO01000002.1"/>
</dbReference>
<evidence type="ECO:0000259" key="4">
    <source>
        <dbReference type="Pfam" id="PF01321"/>
    </source>
</evidence>
<keyword evidence="6" id="KW-1185">Reference proteome</keyword>
<dbReference type="EC" id="3.4.11.-" evidence="5"/>
<dbReference type="OrthoDB" id="9806388at2"/>
<feature type="domain" description="Peptidase M24" evidence="3">
    <location>
        <begin position="137"/>
        <end position="339"/>
    </location>
</feature>
<comment type="similarity">
    <text evidence="1">Belongs to the peptidase M24B family.</text>
</comment>
<evidence type="ECO:0000256" key="1">
    <source>
        <dbReference type="ARBA" id="ARBA00008766"/>
    </source>
</evidence>
<dbReference type="Proteomes" id="UP000175744">
    <property type="component" value="Unassembled WGS sequence"/>
</dbReference>
<evidence type="ECO:0000259" key="3">
    <source>
        <dbReference type="Pfam" id="PF00557"/>
    </source>
</evidence>
<dbReference type="CDD" id="cd01092">
    <property type="entry name" value="APP-like"/>
    <property type="match status" value="1"/>
</dbReference>
<feature type="domain" description="Creatinase N-terminal" evidence="4">
    <location>
        <begin position="5"/>
        <end position="129"/>
    </location>
</feature>